<feature type="signal peptide" evidence="1">
    <location>
        <begin position="1"/>
        <end position="18"/>
    </location>
</feature>
<protein>
    <recommendedName>
        <fullName evidence="4">DUF2541 family protein</fullName>
    </recommendedName>
</protein>
<dbReference type="EMBL" id="RJLM01000006">
    <property type="protein sequence ID" value="RWX54674.1"/>
    <property type="molecule type" value="Genomic_DNA"/>
</dbReference>
<accession>A0A3S3UKM5</accession>
<evidence type="ECO:0008006" key="4">
    <source>
        <dbReference type="Google" id="ProtNLM"/>
    </source>
</evidence>
<evidence type="ECO:0000313" key="2">
    <source>
        <dbReference type="EMBL" id="RWX54674.1"/>
    </source>
</evidence>
<keyword evidence="3" id="KW-1185">Reference proteome</keyword>
<keyword evidence="1" id="KW-0732">Signal</keyword>
<dbReference type="AlphaFoldDB" id="A0A3S3UKM5"/>
<name>A0A3S3UKM5_9GAMM</name>
<sequence>MLYRTLYLLLFISSSAFSAQCNLNSINTIDIKAEKHSVIRNKENEVQSFIESPPQRCASVQFTISGSGSRLISTIRESFTAVLFDGEEITAQSLKMKENQSDRISFGKRYKHEGFVCFGKQQVPISEIRCEL</sequence>
<dbReference type="RefSeq" id="WP_128784943.1">
    <property type="nucleotide sequence ID" value="NZ_JAKJSG010000059.1"/>
</dbReference>
<comment type="caution">
    <text evidence="2">The sequence shown here is derived from an EMBL/GenBank/DDBJ whole genome shotgun (WGS) entry which is preliminary data.</text>
</comment>
<reference evidence="2 3" key="1">
    <citation type="submission" date="2018-11" db="EMBL/GenBank/DDBJ databases">
        <title>Photobacterium sp. BEI247 sp. nov., a marine bacterium isolated from Yongle Blue Hole in the South China Sea.</title>
        <authorList>
            <person name="Wang X."/>
        </authorList>
    </citation>
    <scope>NUCLEOTIDE SEQUENCE [LARGE SCALE GENOMIC DNA]</scope>
    <source>
        <strain evidence="3">BEI247</strain>
    </source>
</reference>
<dbReference type="OrthoDB" id="5816654at2"/>
<proteinExistence type="predicted"/>
<dbReference type="Proteomes" id="UP000287563">
    <property type="component" value="Unassembled WGS sequence"/>
</dbReference>
<gene>
    <name evidence="2" type="ORF">EDI28_16465</name>
</gene>
<feature type="chain" id="PRO_5018584997" description="DUF2541 family protein" evidence="1">
    <location>
        <begin position="19"/>
        <end position="132"/>
    </location>
</feature>
<evidence type="ECO:0000313" key="3">
    <source>
        <dbReference type="Proteomes" id="UP000287563"/>
    </source>
</evidence>
<evidence type="ECO:0000256" key="1">
    <source>
        <dbReference type="SAM" id="SignalP"/>
    </source>
</evidence>
<organism evidence="2 3">
    <name type="scientific">Photobacterium chitinilyticum</name>
    <dbReference type="NCBI Taxonomy" id="2485123"/>
    <lineage>
        <taxon>Bacteria</taxon>
        <taxon>Pseudomonadati</taxon>
        <taxon>Pseudomonadota</taxon>
        <taxon>Gammaproteobacteria</taxon>
        <taxon>Vibrionales</taxon>
        <taxon>Vibrionaceae</taxon>
        <taxon>Photobacterium</taxon>
    </lineage>
</organism>